<dbReference type="Gene3D" id="3.30.565.10">
    <property type="entry name" value="Histidine kinase-like ATPase, C-terminal domain"/>
    <property type="match status" value="1"/>
</dbReference>
<dbReference type="RefSeq" id="WP_016176988.1">
    <property type="nucleotide sequence ID" value="NZ_CABGIQ010000104.1"/>
</dbReference>
<evidence type="ECO:0000313" key="1">
    <source>
        <dbReference type="EMBL" id="STP29430.1"/>
    </source>
</evidence>
<accession>A0A377KJR7</accession>
<dbReference type="KEGG" id="edu:LIU_04300"/>
<dbReference type="EMBL" id="UGIF01000002">
    <property type="protein sequence ID" value="STP29430.1"/>
    <property type="molecule type" value="Genomic_DNA"/>
</dbReference>
<name>A0A377KJR7_9ENTE</name>
<organism evidence="1 2">
    <name type="scientific">Enterococcus durans</name>
    <dbReference type="NCBI Taxonomy" id="53345"/>
    <lineage>
        <taxon>Bacteria</taxon>
        <taxon>Bacillati</taxon>
        <taxon>Bacillota</taxon>
        <taxon>Bacilli</taxon>
        <taxon>Lactobacillales</taxon>
        <taxon>Enterococcaceae</taxon>
        <taxon>Enterococcus</taxon>
    </lineage>
</organism>
<dbReference type="AlphaFoldDB" id="A0A377KJR7"/>
<dbReference type="InterPro" id="IPR036890">
    <property type="entry name" value="HATPase_C_sf"/>
</dbReference>
<keyword evidence="1" id="KW-0418">Kinase</keyword>
<reference evidence="1 2" key="1">
    <citation type="submission" date="2018-06" db="EMBL/GenBank/DDBJ databases">
        <authorList>
            <consortium name="Pathogen Informatics"/>
            <person name="Doyle S."/>
        </authorList>
    </citation>
    <scope>NUCLEOTIDE SEQUENCE [LARGE SCALE GENOMIC DNA]</scope>
    <source>
        <strain evidence="1 2">NCTC8129</strain>
    </source>
</reference>
<protein>
    <submittedName>
        <fullName evidence="1">Two-component system sensor histidine kinase</fullName>
        <ecNumber evidence="1">2.7.13.3</ecNumber>
    </submittedName>
</protein>
<sequence>MKISEAINNILMQLNKKAESMNDQLILSTPDSVEVYADHDRFIQIMVNIIQNAIQFTENGEIKIAIKETDSDVFRLYTF</sequence>
<dbReference type="Proteomes" id="UP000254070">
    <property type="component" value="Unassembled WGS sequence"/>
</dbReference>
<dbReference type="SUPFAM" id="SSF55874">
    <property type="entry name" value="ATPase domain of HSP90 chaperone/DNA topoisomerase II/histidine kinase"/>
    <property type="match status" value="1"/>
</dbReference>
<gene>
    <name evidence="1" type="primary">sasA</name>
    <name evidence="1" type="ORF">NCTC8129_01628</name>
</gene>
<keyword evidence="1" id="KW-0808">Transferase</keyword>
<dbReference type="GO" id="GO:0004673">
    <property type="term" value="F:protein histidine kinase activity"/>
    <property type="evidence" value="ECO:0007669"/>
    <property type="project" value="UniProtKB-EC"/>
</dbReference>
<evidence type="ECO:0000313" key="2">
    <source>
        <dbReference type="Proteomes" id="UP000254070"/>
    </source>
</evidence>
<proteinExistence type="predicted"/>
<dbReference type="EC" id="2.7.13.3" evidence="1"/>